<organism evidence="1 2">
    <name type="scientific">Nicotiana tabacum</name>
    <name type="common">Common tobacco</name>
    <dbReference type="NCBI Taxonomy" id="4097"/>
    <lineage>
        <taxon>Eukaryota</taxon>
        <taxon>Viridiplantae</taxon>
        <taxon>Streptophyta</taxon>
        <taxon>Embryophyta</taxon>
        <taxon>Tracheophyta</taxon>
        <taxon>Spermatophyta</taxon>
        <taxon>Magnoliopsida</taxon>
        <taxon>eudicotyledons</taxon>
        <taxon>Gunneridae</taxon>
        <taxon>Pentapetalae</taxon>
        <taxon>asterids</taxon>
        <taxon>lamiids</taxon>
        <taxon>Solanales</taxon>
        <taxon>Solanaceae</taxon>
        <taxon>Nicotianoideae</taxon>
        <taxon>Nicotianeae</taxon>
        <taxon>Nicotiana</taxon>
    </lineage>
</organism>
<evidence type="ECO:0000313" key="1">
    <source>
        <dbReference type="Proteomes" id="UP000790787"/>
    </source>
</evidence>
<accession>A0AC58UT03</accession>
<protein>
    <submittedName>
        <fullName evidence="2">Uncharacterized protein LOC142182296</fullName>
    </submittedName>
</protein>
<name>A0AC58UT03_TOBAC</name>
<reference evidence="1" key="1">
    <citation type="journal article" date="2014" name="Nat. Commun.">
        <title>The tobacco genome sequence and its comparison with those of tomato and potato.</title>
        <authorList>
            <person name="Sierro N."/>
            <person name="Battey J.N."/>
            <person name="Ouadi S."/>
            <person name="Bakaher N."/>
            <person name="Bovet L."/>
            <person name="Willig A."/>
            <person name="Goepfert S."/>
            <person name="Peitsch M.C."/>
            <person name="Ivanov N.V."/>
        </authorList>
    </citation>
    <scope>NUCLEOTIDE SEQUENCE [LARGE SCALE GENOMIC DNA]</scope>
</reference>
<gene>
    <name evidence="2" type="primary">LOC142182296</name>
</gene>
<reference evidence="2" key="2">
    <citation type="submission" date="2025-08" db="UniProtKB">
        <authorList>
            <consortium name="RefSeq"/>
        </authorList>
    </citation>
    <scope>IDENTIFICATION</scope>
    <source>
        <tissue evidence="2">Leaf</tissue>
    </source>
</reference>
<proteinExistence type="predicted"/>
<dbReference type="RefSeq" id="XP_075112614.1">
    <property type="nucleotide sequence ID" value="XM_075256513.1"/>
</dbReference>
<keyword evidence="1" id="KW-1185">Reference proteome</keyword>
<evidence type="ECO:0000313" key="2">
    <source>
        <dbReference type="RefSeq" id="XP_075112614.1"/>
    </source>
</evidence>
<dbReference type="Proteomes" id="UP000790787">
    <property type="component" value="Chromosome 6"/>
</dbReference>
<sequence>MIPWAKYWYNTSYQTAAGMTPFQALYGRESPTIARYILGSTASELVESYLLQRDEVLQILKHNLLKAQNHMKQLVDKSHTDTTFAIGDWVYVKLKLFRQTSLRLQRDHKIGRRYFGPYQVLKHVGNVAYRLALPESAKIHSVFHVSMLKRCVGTPNHQVTPLLFGDVTDTVNPVDLNLEDKVAFQEGSIVVNENRDDVEAT</sequence>